<dbReference type="EMBL" id="KZ996409">
    <property type="protein sequence ID" value="RKO88905.1"/>
    <property type="molecule type" value="Genomic_DNA"/>
</dbReference>
<proteinExistence type="predicted"/>
<feature type="region of interest" description="Disordered" evidence="1">
    <location>
        <begin position="336"/>
        <end position="430"/>
    </location>
</feature>
<evidence type="ECO:0000256" key="1">
    <source>
        <dbReference type="SAM" id="MobiDB-lite"/>
    </source>
</evidence>
<name>A0A4P9WBD3_9FUNG</name>
<accession>A0A4P9WBD3</accession>
<gene>
    <name evidence="2" type="ORF">BDK51DRAFT_45061</name>
</gene>
<evidence type="ECO:0000313" key="2">
    <source>
        <dbReference type="EMBL" id="RKO88905.1"/>
    </source>
</evidence>
<sequence>MGARRRGLEREGGGFVHSIIWHGTSSQGIAGIAGLECTAAAEAQRPELLSRDIASADLRLKSLSRGEHAKTPLKYGVLTQGIARLECTTAAEPESQELLSREIASVDLRLTSRRVAAIEPRVWRRRCGVGGHLPVSLPHISPHPTLLRFHLPALNQVFPLYPLVVMRNVPTAPEVEALVKIRHATVNRGAGKLQLIILRTTTFKAYRAMGITTLCREHGETPGFCCLLLHGAASTNGMNAAATAPPYIFRSTQLRIAALWRKQMRHPLTRIATVCQGPMPHGPSIGTDQIVNGMQDKAREKGGGKGAGRLFSGFAHHIDTKRRLALHRLATIAPLRRGSESQKNRLKCERLGWPPRRRGQIPPHSKKDASKEPTEHGMQPPAMQGRGAQGDGTGAVSTPYRQPPRGSTDFDPGHEVDVQVQQPFLRQEKR</sequence>
<evidence type="ECO:0000313" key="3">
    <source>
        <dbReference type="Proteomes" id="UP000269721"/>
    </source>
</evidence>
<protein>
    <submittedName>
        <fullName evidence="2">Uncharacterized protein</fullName>
    </submittedName>
</protein>
<organism evidence="2 3">
    <name type="scientific">Blyttiomyces helicus</name>
    <dbReference type="NCBI Taxonomy" id="388810"/>
    <lineage>
        <taxon>Eukaryota</taxon>
        <taxon>Fungi</taxon>
        <taxon>Fungi incertae sedis</taxon>
        <taxon>Chytridiomycota</taxon>
        <taxon>Chytridiomycota incertae sedis</taxon>
        <taxon>Chytridiomycetes</taxon>
        <taxon>Chytridiomycetes incertae sedis</taxon>
        <taxon>Blyttiomyces</taxon>
    </lineage>
</organism>
<dbReference type="Proteomes" id="UP000269721">
    <property type="component" value="Unassembled WGS sequence"/>
</dbReference>
<dbReference type="AlphaFoldDB" id="A0A4P9WBD3"/>
<keyword evidence="3" id="KW-1185">Reference proteome</keyword>
<feature type="compositionally biased region" description="Basic and acidic residues" evidence="1">
    <location>
        <begin position="365"/>
        <end position="375"/>
    </location>
</feature>
<feature type="compositionally biased region" description="Basic and acidic residues" evidence="1">
    <location>
        <begin position="337"/>
        <end position="350"/>
    </location>
</feature>
<reference evidence="3" key="1">
    <citation type="journal article" date="2018" name="Nat. Microbiol.">
        <title>Leveraging single-cell genomics to expand the fungal tree of life.</title>
        <authorList>
            <person name="Ahrendt S.R."/>
            <person name="Quandt C.A."/>
            <person name="Ciobanu D."/>
            <person name="Clum A."/>
            <person name="Salamov A."/>
            <person name="Andreopoulos B."/>
            <person name="Cheng J.F."/>
            <person name="Woyke T."/>
            <person name="Pelin A."/>
            <person name="Henrissat B."/>
            <person name="Reynolds N.K."/>
            <person name="Benny G.L."/>
            <person name="Smith M.E."/>
            <person name="James T.Y."/>
            <person name="Grigoriev I.V."/>
        </authorList>
    </citation>
    <scope>NUCLEOTIDE SEQUENCE [LARGE SCALE GENOMIC DNA]</scope>
</reference>